<dbReference type="InterPro" id="IPR051398">
    <property type="entry name" value="Polysacch_Deacetylase"/>
</dbReference>
<keyword evidence="2" id="KW-0732">Signal</keyword>
<dbReference type="PANTHER" id="PTHR34216">
    <property type="match status" value="1"/>
</dbReference>
<dbReference type="Gene3D" id="3.20.20.370">
    <property type="entry name" value="Glycoside hydrolase/deacetylase"/>
    <property type="match status" value="1"/>
</dbReference>
<dbReference type="OrthoDB" id="9778320at2"/>
<dbReference type="PROSITE" id="PS51257">
    <property type="entry name" value="PROKAR_LIPOPROTEIN"/>
    <property type="match status" value="1"/>
</dbReference>
<evidence type="ECO:0000256" key="1">
    <source>
        <dbReference type="ARBA" id="ARBA00004613"/>
    </source>
</evidence>
<protein>
    <recommendedName>
        <fullName evidence="3">NodB homology domain-containing protein</fullName>
    </recommendedName>
</protein>
<feature type="domain" description="NodB homology" evidence="3">
    <location>
        <begin position="149"/>
        <end position="341"/>
    </location>
</feature>
<gene>
    <name evidence="4" type="ORF">FEM03_10730</name>
</gene>
<dbReference type="PROSITE" id="PS51677">
    <property type="entry name" value="NODB"/>
    <property type="match status" value="1"/>
</dbReference>
<dbReference type="GO" id="GO:0005576">
    <property type="term" value="C:extracellular region"/>
    <property type="evidence" value="ECO:0007669"/>
    <property type="project" value="UniProtKB-SubCell"/>
</dbReference>
<dbReference type="CDD" id="cd10973">
    <property type="entry name" value="CE4_DAC_u4_5s"/>
    <property type="match status" value="1"/>
</dbReference>
<organism evidence="4 5">
    <name type="scientific">Phragmitibacter flavus</name>
    <dbReference type="NCBI Taxonomy" id="2576071"/>
    <lineage>
        <taxon>Bacteria</taxon>
        <taxon>Pseudomonadati</taxon>
        <taxon>Verrucomicrobiota</taxon>
        <taxon>Verrucomicrobiia</taxon>
        <taxon>Verrucomicrobiales</taxon>
        <taxon>Verrucomicrobiaceae</taxon>
        <taxon>Phragmitibacter</taxon>
    </lineage>
</organism>
<keyword evidence="5" id="KW-1185">Reference proteome</keyword>
<dbReference type="InterPro" id="IPR011330">
    <property type="entry name" value="Glyco_hydro/deAcase_b/a-brl"/>
</dbReference>
<dbReference type="Pfam" id="PF01522">
    <property type="entry name" value="Polysacc_deac_1"/>
    <property type="match status" value="1"/>
</dbReference>
<reference evidence="4 5" key="1">
    <citation type="submission" date="2019-05" db="EMBL/GenBank/DDBJ databases">
        <title>Verrucobacter flavum gen. nov., sp. nov. a new member of the family Verrucomicrobiaceae.</title>
        <authorList>
            <person name="Szuroczki S."/>
            <person name="Abbaszade G."/>
            <person name="Szabo A."/>
            <person name="Felfoldi T."/>
            <person name="Schumann P."/>
            <person name="Boka K."/>
            <person name="Keki Z."/>
            <person name="Toumi M."/>
            <person name="Toth E."/>
        </authorList>
    </citation>
    <scope>NUCLEOTIDE SEQUENCE [LARGE SCALE GENOMIC DNA]</scope>
    <source>
        <strain evidence="4 5">MG-N-17</strain>
    </source>
</reference>
<dbReference type="GO" id="GO:0016810">
    <property type="term" value="F:hydrolase activity, acting on carbon-nitrogen (but not peptide) bonds"/>
    <property type="evidence" value="ECO:0007669"/>
    <property type="project" value="InterPro"/>
</dbReference>
<evidence type="ECO:0000313" key="4">
    <source>
        <dbReference type="EMBL" id="TLD70776.1"/>
    </source>
</evidence>
<dbReference type="PANTHER" id="PTHR34216:SF3">
    <property type="entry name" value="POLY-BETA-1,6-N-ACETYL-D-GLUCOSAMINE N-DEACETYLASE"/>
    <property type="match status" value="1"/>
</dbReference>
<comment type="caution">
    <text evidence="4">The sequence shown here is derived from an EMBL/GenBank/DDBJ whole genome shotgun (WGS) entry which is preliminary data.</text>
</comment>
<evidence type="ECO:0000256" key="2">
    <source>
        <dbReference type="ARBA" id="ARBA00022729"/>
    </source>
</evidence>
<dbReference type="InterPro" id="IPR002509">
    <property type="entry name" value="NODB_dom"/>
</dbReference>
<sequence length="452" mass="50386">MSRPKISLPNPRFSRASWLALLLTPLLLTSCLEKLEQFLPKPPPKAVQIEEPPLTEEEKRLQDTLATSDVLTPIDVEVPKAVEFELNKSSVVSLLLYHDFTPRIPRNEMTISVPKFRAQMQALKDAEIPVISMSDLLAWKRGEKNIPDNAVVITIDDGWLGTYEHAFPVLKEFNYPFVLYLYKKFVGTGGRSMTLEQVRDMLAHGGELGSHTLSHDALALGKRGRNAEQYQAWLQAEIGDSKTWIESTFGVTCTTLAYPYGNKNEEVVKFTLDTGYEAAVTVNPQKTTWDTPNGEIPRFTQLGDSDGNFKLATSFRGLGAAIADSKFIKTDAVNEKGEKLVELLPAPNSTITERRPVLQADLSRIGPVLPESIVLRIAGFGTVPAIFDPNSQIISYRVPQRIRLESCSATLTFRRVGADKDEILNWQFNIDRNASYAPQTEFDTGSKETAAR</sequence>
<dbReference type="GO" id="GO:0005975">
    <property type="term" value="P:carbohydrate metabolic process"/>
    <property type="evidence" value="ECO:0007669"/>
    <property type="project" value="InterPro"/>
</dbReference>
<proteinExistence type="predicted"/>
<name>A0A5R8KEP1_9BACT</name>
<comment type="subcellular location">
    <subcellularLocation>
        <location evidence="1">Secreted</location>
    </subcellularLocation>
</comment>
<accession>A0A5R8KEP1</accession>
<dbReference type="Proteomes" id="UP000306196">
    <property type="component" value="Unassembled WGS sequence"/>
</dbReference>
<dbReference type="SUPFAM" id="SSF88713">
    <property type="entry name" value="Glycoside hydrolase/deacetylase"/>
    <property type="match status" value="1"/>
</dbReference>
<evidence type="ECO:0000259" key="3">
    <source>
        <dbReference type="PROSITE" id="PS51677"/>
    </source>
</evidence>
<dbReference type="AlphaFoldDB" id="A0A5R8KEP1"/>
<dbReference type="EMBL" id="VAUV01000007">
    <property type="protein sequence ID" value="TLD70776.1"/>
    <property type="molecule type" value="Genomic_DNA"/>
</dbReference>
<evidence type="ECO:0000313" key="5">
    <source>
        <dbReference type="Proteomes" id="UP000306196"/>
    </source>
</evidence>